<feature type="transmembrane region" description="Helical" evidence="1">
    <location>
        <begin position="123"/>
        <end position="139"/>
    </location>
</feature>
<dbReference type="InterPro" id="IPR000160">
    <property type="entry name" value="GGDEF_dom"/>
</dbReference>
<dbReference type="RefSeq" id="WP_068741999.1">
    <property type="nucleotide sequence ID" value="NZ_CBDRGN010000001.1"/>
</dbReference>
<dbReference type="AlphaFoldDB" id="A0A1H4T5S5"/>
<dbReference type="EMBL" id="FNSA01000003">
    <property type="protein sequence ID" value="SEC51796.1"/>
    <property type="molecule type" value="Genomic_DNA"/>
</dbReference>
<dbReference type="STRING" id="57704.SAMN04489793_2496"/>
<evidence type="ECO:0000256" key="1">
    <source>
        <dbReference type="SAM" id="Phobius"/>
    </source>
</evidence>
<dbReference type="CDD" id="cd01949">
    <property type="entry name" value="GGDEF"/>
    <property type="match status" value="1"/>
</dbReference>
<dbReference type="GO" id="GO:0052621">
    <property type="term" value="F:diguanylate cyclase activity"/>
    <property type="evidence" value="ECO:0007669"/>
    <property type="project" value="TreeGrafter"/>
</dbReference>
<keyword evidence="1" id="KW-0472">Membrane</keyword>
<accession>A0A1H4T5S5</accession>
<keyword evidence="1" id="KW-1133">Transmembrane helix</keyword>
<feature type="transmembrane region" description="Helical" evidence="1">
    <location>
        <begin position="171"/>
        <end position="190"/>
    </location>
</feature>
<dbReference type="SUPFAM" id="SSF55073">
    <property type="entry name" value="Nucleotide cyclase"/>
    <property type="match status" value="1"/>
</dbReference>
<dbReference type="PROSITE" id="PS50887">
    <property type="entry name" value="GGDEF"/>
    <property type="match status" value="1"/>
</dbReference>
<dbReference type="InterPro" id="IPR050469">
    <property type="entry name" value="Diguanylate_Cyclase"/>
</dbReference>
<feature type="transmembrane region" description="Helical" evidence="1">
    <location>
        <begin position="196"/>
        <end position="218"/>
    </location>
</feature>
<sequence length="405" mass="43887">MSAKPDPSTPPGRGRRRTSWRRLIGRARRELLDPQGWRSAGAEEYAFTTESLRFIRGQRALRITVATLAMMMLPLAVVMQFNPMGPHGLPARSIHLTVAVAGFLLGVRWLMGPWPRAREATRFLFAADVLIGVGVSILSDPTARICGTIHLAMLGMFAAFFLGWRILLVHCVYSLVLIGGLTGYAILAEARTPMDLYVYTTPAITTVVGLPVIIQVVVEAGRFGLTRVSREWYIDSLTGVYNRRGMDLAMRRAVHRTSGDDVLVAGVLDLDGFKRYNDGHGHAAGDQMLVDVAARLHAVPRLLVGRNGGDEFVVFAVRVGTDDATRTVDELRALLHGRGDPVDAGIAASLGVVLAPGRDADRLAELALEADKALYEAKRSATSAVVVRDLARPHDGARAPAPGTF</sequence>
<dbReference type="PANTHER" id="PTHR45138">
    <property type="entry name" value="REGULATORY COMPONENTS OF SENSORY TRANSDUCTION SYSTEM"/>
    <property type="match status" value="1"/>
</dbReference>
<protein>
    <submittedName>
        <fullName evidence="3">Diguanylate cyclase (GGDEF) domain-containing protein</fullName>
    </submittedName>
</protein>
<dbReference type="NCBIfam" id="TIGR00254">
    <property type="entry name" value="GGDEF"/>
    <property type="match status" value="1"/>
</dbReference>
<dbReference type="Proteomes" id="UP000182241">
    <property type="component" value="Unassembled WGS sequence"/>
</dbReference>
<dbReference type="Gene3D" id="3.30.70.270">
    <property type="match status" value="1"/>
</dbReference>
<dbReference type="InterPro" id="IPR029787">
    <property type="entry name" value="Nucleotide_cyclase"/>
</dbReference>
<evidence type="ECO:0000259" key="2">
    <source>
        <dbReference type="PROSITE" id="PS50887"/>
    </source>
</evidence>
<dbReference type="PANTHER" id="PTHR45138:SF9">
    <property type="entry name" value="DIGUANYLATE CYCLASE DGCM-RELATED"/>
    <property type="match status" value="1"/>
</dbReference>
<feature type="domain" description="GGDEF" evidence="2">
    <location>
        <begin position="261"/>
        <end position="390"/>
    </location>
</feature>
<keyword evidence="1" id="KW-0812">Transmembrane</keyword>
<dbReference type="OrthoDB" id="23692at2"/>
<proteinExistence type="predicted"/>
<dbReference type="InterPro" id="IPR043128">
    <property type="entry name" value="Rev_trsase/Diguanyl_cyclase"/>
</dbReference>
<gene>
    <name evidence="3" type="ORF">SAMN04489793_2496</name>
</gene>
<evidence type="ECO:0000313" key="4">
    <source>
        <dbReference type="Proteomes" id="UP000182241"/>
    </source>
</evidence>
<dbReference type="Pfam" id="PF00990">
    <property type="entry name" value="GGDEF"/>
    <property type="match status" value="1"/>
</dbReference>
<keyword evidence="4" id="KW-1185">Reference proteome</keyword>
<feature type="transmembrane region" description="Helical" evidence="1">
    <location>
        <begin position="60"/>
        <end position="81"/>
    </location>
</feature>
<evidence type="ECO:0000313" key="3">
    <source>
        <dbReference type="EMBL" id="SEC51796.1"/>
    </source>
</evidence>
<dbReference type="SMART" id="SM00267">
    <property type="entry name" value="GGDEF"/>
    <property type="match status" value="1"/>
</dbReference>
<organism evidence="3 4">
    <name type="scientific">Tsukamurella tyrosinosolvens</name>
    <dbReference type="NCBI Taxonomy" id="57704"/>
    <lineage>
        <taxon>Bacteria</taxon>
        <taxon>Bacillati</taxon>
        <taxon>Actinomycetota</taxon>
        <taxon>Actinomycetes</taxon>
        <taxon>Mycobacteriales</taxon>
        <taxon>Tsukamurellaceae</taxon>
        <taxon>Tsukamurella</taxon>
    </lineage>
</organism>
<reference evidence="4" key="1">
    <citation type="submission" date="2016-10" db="EMBL/GenBank/DDBJ databases">
        <authorList>
            <person name="Varghese N."/>
            <person name="Submissions S."/>
        </authorList>
    </citation>
    <scope>NUCLEOTIDE SEQUENCE [LARGE SCALE GENOMIC DNA]</scope>
    <source>
        <strain evidence="4">DSM 44234</strain>
    </source>
</reference>
<name>A0A1H4T5S5_TSUTY</name>
<feature type="transmembrane region" description="Helical" evidence="1">
    <location>
        <begin position="93"/>
        <end position="111"/>
    </location>
</feature>